<evidence type="ECO:0000313" key="1">
    <source>
        <dbReference type="EMBL" id="QXI37346.1"/>
    </source>
</evidence>
<proteinExistence type="predicted"/>
<reference evidence="1 2" key="1">
    <citation type="journal article" date="2020" name="Microorganisms">
        <title>Reliable Identification of Environmental Pseudomonas Isolates Using the rpoD Gene.</title>
        <authorList>
            <consortium name="The Broad Institute Genome Sequencing Platform"/>
            <person name="Girard L."/>
            <person name="Lood C."/>
            <person name="Rokni-Zadeh H."/>
            <person name="van Noort V."/>
            <person name="Lavigne R."/>
            <person name="De Mot R."/>
        </authorList>
    </citation>
    <scope>NUCLEOTIDE SEQUENCE [LARGE SCALE GENOMIC DNA]</scope>
    <source>
        <strain evidence="1 2">RW9S1A</strain>
    </source>
</reference>
<organism evidence="1 2">
    <name type="scientific">Pseudomonas xantholysinigenes</name>
    <dbReference type="NCBI Taxonomy" id="2745490"/>
    <lineage>
        <taxon>Bacteria</taxon>
        <taxon>Pseudomonadati</taxon>
        <taxon>Pseudomonadota</taxon>
        <taxon>Gammaproteobacteria</taxon>
        <taxon>Pseudomonadales</taxon>
        <taxon>Pseudomonadaceae</taxon>
        <taxon>Pseudomonas</taxon>
    </lineage>
</organism>
<name>A0A9E6PVP6_9PSED</name>
<dbReference type="EMBL" id="CP077095">
    <property type="protein sequence ID" value="QXI37346.1"/>
    <property type="molecule type" value="Genomic_DNA"/>
</dbReference>
<dbReference type="Proteomes" id="UP000633418">
    <property type="component" value="Chromosome"/>
</dbReference>
<dbReference type="SUPFAM" id="SSF88874">
    <property type="entry name" value="Receptor-binding domain of short tail fibre protein gp12"/>
    <property type="match status" value="1"/>
</dbReference>
<reference evidence="1 2" key="2">
    <citation type="journal article" date="2021" name="Microorganisms">
        <title>The Ever-Expanding Pseudomonas Genus: Description of 43 New Species and Partition of the Pseudomonas putida Group.</title>
        <authorList>
            <person name="Girard L."/>
            <person name="Lood C."/>
            <person name="Hofte M."/>
            <person name="Vandamme P."/>
            <person name="Rokni-Zadeh H."/>
            <person name="van Noort V."/>
            <person name="Lavigne R."/>
            <person name="De Mot R."/>
        </authorList>
    </citation>
    <scope>NUCLEOTIDE SEQUENCE [LARGE SCALE GENOMIC DNA]</scope>
    <source>
        <strain evidence="1 2">RW9S1A</strain>
    </source>
</reference>
<gene>
    <name evidence="1" type="ORF">HU772_018660</name>
</gene>
<accession>A0A9E6PVP6</accession>
<dbReference type="KEGG" id="pxn:HU772_018660"/>
<sequence length="294" mass="32273">MSRSDVLASIESSMLLVQGINNKVIRGNTVLAAHEAGFLLADASAGQVKITLPQSSKPMDVRIQRLDNTANRLLVYAADGERIKFHTHLRPEGYPFCMVLGGGDFWHLRSDGAGSWLLLDRLDNTSLGRMVFETSTALSPGGWDIPNARLLSRSDWPWLWDHAQQSGMLVNDAQRAGMEGGWTRGDGASTFRIPELRGEFMRSLDEGRAVDPTRTPGSYQSASLVHGEIVDAVSSFRRMQNMKPKFFDVADTNETVAVSTTTASVTTQSIAANSVYFGAVRPRNIAYPSRIKLI</sequence>
<keyword evidence="2" id="KW-1185">Reference proteome</keyword>
<dbReference type="RefSeq" id="WP_186662428.1">
    <property type="nucleotide sequence ID" value="NZ_CP077095.1"/>
</dbReference>
<evidence type="ECO:0000313" key="2">
    <source>
        <dbReference type="Proteomes" id="UP000633418"/>
    </source>
</evidence>
<protein>
    <submittedName>
        <fullName evidence="1">Phage tail protein</fullName>
    </submittedName>
</protein>
<dbReference type="AlphaFoldDB" id="A0A9E6PVP6"/>